<protein>
    <submittedName>
        <fullName evidence="2">Uncharacterized protein</fullName>
    </submittedName>
</protein>
<name>R0M785_NOSB1</name>
<evidence type="ECO:0000256" key="1">
    <source>
        <dbReference type="SAM" id="Phobius"/>
    </source>
</evidence>
<feature type="transmembrane region" description="Helical" evidence="1">
    <location>
        <begin position="175"/>
        <end position="198"/>
    </location>
</feature>
<evidence type="ECO:0000313" key="2">
    <source>
        <dbReference type="EMBL" id="EOB13844.1"/>
    </source>
</evidence>
<evidence type="ECO:0000313" key="3">
    <source>
        <dbReference type="Proteomes" id="UP000016927"/>
    </source>
</evidence>
<feature type="transmembrane region" description="Helical" evidence="1">
    <location>
        <begin position="39"/>
        <end position="63"/>
    </location>
</feature>
<dbReference type="HOGENOM" id="CLU_956757_0_0_1"/>
<accession>R0M785</accession>
<dbReference type="VEuPathDB" id="MicrosporidiaDB:NBO_55g0009"/>
<reference evidence="2 3" key="1">
    <citation type="journal article" date="2013" name="BMC Genomics">
        <title>Comparative genomics of parasitic silkworm microsporidia reveal an association between genome expansion and host adaptation.</title>
        <authorList>
            <person name="Pan G."/>
            <person name="Xu J."/>
            <person name="Li T."/>
            <person name="Xia Q."/>
            <person name="Liu S.L."/>
            <person name="Zhang G."/>
            <person name="Li S."/>
            <person name="Li C."/>
            <person name="Liu H."/>
            <person name="Yang L."/>
            <person name="Liu T."/>
            <person name="Zhang X."/>
            <person name="Wu Z."/>
            <person name="Fan W."/>
            <person name="Dang X."/>
            <person name="Xiang H."/>
            <person name="Tao M."/>
            <person name="Li Y."/>
            <person name="Hu J."/>
            <person name="Li Z."/>
            <person name="Lin L."/>
            <person name="Luo J."/>
            <person name="Geng L."/>
            <person name="Wang L."/>
            <person name="Long M."/>
            <person name="Wan Y."/>
            <person name="He N."/>
            <person name="Zhang Z."/>
            <person name="Lu C."/>
            <person name="Keeling P.J."/>
            <person name="Wang J."/>
            <person name="Xiang Z."/>
            <person name="Zhou Z."/>
        </authorList>
    </citation>
    <scope>NUCLEOTIDE SEQUENCE [LARGE SCALE GENOMIC DNA]</scope>
    <source>
        <strain evidence="3">CQ1 / CVCC 102059</strain>
    </source>
</reference>
<feature type="transmembrane region" description="Helical" evidence="1">
    <location>
        <begin position="148"/>
        <end position="168"/>
    </location>
</feature>
<dbReference type="Proteomes" id="UP000016927">
    <property type="component" value="Unassembled WGS sequence"/>
</dbReference>
<keyword evidence="3" id="KW-1185">Reference proteome</keyword>
<keyword evidence="1" id="KW-0472">Membrane</keyword>
<organism evidence="2 3">
    <name type="scientific">Nosema bombycis (strain CQ1 / CVCC 102059)</name>
    <name type="common">Microsporidian parasite</name>
    <name type="synonym">Pebrine of silkworm</name>
    <dbReference type="NCBI Taxonomy" id="578461"/>
    <lineage>
        <taxon>Eukaryota</taxon>
        <taxon>Fungi</taxon>
        <taxon>Fungi incertae sedis</taxon>
        <taxon>Microsporidia</taxon>
        <taxon>Nosematidae</taxon>
        <taxon>Nosema</taxon>
    </lineage>
</organism>
<dbReference type="AlphaFoldDB" id="R0M785"/>
<dbReference type="EMBL" id="KB908963">
    <property type="protein sequence ID" value="EOB13844.1"/>
    <property type="molecule type" value="Genomic_DNA"/>
</dbReference>
<gene>
    <name evidence="2" type="ORF">NBO_55g0009</name>
</gene>
<keyword evidence="1" id="KW-0812">Transmembrane</keyword>
<sequence>MLGLLFFNFTECSIAKEYHNFYYDLISENPEICVLLTIISLMVLFVGYVSPFISLVPIMSMILKFANSKMLQYINTNENVLKIFGSYLETVKNILQGIDKFSLAIPLLAVAISYIIMSLIELCLFFIGVLTVYVVANSLNLDLQSDMHLITLGSLLLFFIGICLIYILRKVKNILILFGCCNYYAFYFLMCCDIAGLSDFNIKDFYSSTSNEITEVELVVLFTSMVSILCQVLLYPSLKKKDSKKNTNTPYNNQRKCVIEPSNDLLDRMHYENSVLKSRLETLEKKLDDST</sequence>
<dbReference type="OrthoDB" id="10534926at2759"/>
<feature type="transmembrane region" description="Helical" evidence="1">
    <location>
        <begin position="103"/>
        <end position="136"/>
    </location>
</feature>
<keyword evidence="1" id="KW-1133">Transmembrane helix</keyword>
<proteinExistence type="predicted"/>
<feature type="transmembrane region" description="Helical" evidence="1">
    <location>
        <begin position="218"/>
        <end position="238"/>
    </location>
</feature>